<dbReference type="InterPro" id="IPR007439">
    <property type="entry name" value="Chemotax_Pase_CheZ"/>
</dbReference>
<evidence type="ECO:0000256" key="1">
    <source>
        <dbReference type="ARBA" id="ARBA00004496"/>
    </source>
</evidence>
<dbReference type="Gene3D" id="1.10.287.500">
    <property type="entry name" value="Helix hairpin bin"/>
    <property type="match status" value="1"/>
</dbReference>
<dbReference type="SUPFAM" id="SSF75708">
    <property type="entry name" value="Chemotaxis phosphatase CheZ"/>
    <property type="match status" value="1"/>
</dbReference>
<evidence type="ECO:0000256" key="10">
    <source>
        <dbReference type="PIRNR" id="PIRNR002884"/>
    </source>
</evidence>
<dbReference type="GO" id="GO:0006935">
    <property type="term" value="P:chemotaxis"/>
    <property type="evidence" value="ECO:0007669"/>
    <property type="project" value="UniProtKB-KW"/>
</dbReference>
<dbReference type="AlphaFoldDB" id="A0A1G4XGL1"/>
<comment type="caution">
    <text evidence="11">The sequence shown here is derived from an EMBL/GenBank/DDBJ whole genome shotgun (WGS) entry which is preliminary data.</text>
</comment>
<dbReference type="GO" id="GO:0004721">
    <property type="term" value="F:phosphoprotein phosphatase activity"/>
    <property type="evidence" value="ECO:0007669"/>
    <property type="project" value="UniProtKB-KW"/>
</dbReference>
<dbReference type="GO" id="GO:0050920">
    <property type="term" value="P:regulation of chemotaxis"/>
    <property type="evidence" value="ECO:0007669"/>
    <property type="project" value="InterPro"/>
</dbReference>
<keyword evidence="4 10" id="KW-0963">Cytoplasm</keyword>
<evidence type="ECO:0000256" key="5">
    <source>
        <dbReference type="ARBA" id="ARBA00022500"/>
    </source>
</evidence>
<evidence type="ECO:0000256" key="6">
    <source>
        <dbReference type="ARBA" id="ARBA00022779"/>
    </source>
</evidence>
<keyword evidence="6 10" id="KW-0283">Flagellar rotation</keyword>
<dbReference type="EC" id="3.1.3.-" evidence="10"/>
<dbReference type="Gene3D" id="1.20.5.590">
    <property type="entry name" value="Single helix bin"/>
    <property type="match status" value="1"/>
</dbReference>
<evidence type="ECO:0000256" key="4">
    <source>
        <dbReference type="ARBA" id="ARBA00022490"/>
    </source>
</evidence>
<dbReference type="Proteomes" id="UP000183569">
    <property type="component" value="Unassembled WGS sequence"/>
</dbReference>
<dbReference type="Pfam" id="PF04344">
    <property type="entry name" value="CheZ"/>
    <property type="match status" value="1"/>
</dbReference>
<evidence type="ECO:0000313" key="11">
    <source>
        <dbReference type="EMBL" id="SCX40164.1"/>
    </source>
</evidence>
<gene>
    <name evidence="11" type="ORF">SAMN02927897_00777</name>
</gene>
<dbReference type="GO" id="GO:0005737">
    <property type="term" value="C:cytoplasm"/>
    <property type="evidence" value="ECO:0007669"/>
    <property type="project" value="UniProtKB-SubCell"/>
</dbReference>
<evidence type="ECO:0000256" key="3">
    <source>
        <dbReference type="ARBA" id="ARBA00018484"/>
    </source>
</evidence>
<dbReference type="RefSeq" id="WP_017456067.1">
    <property type="nucleotide sequence ID" value="NZ_FMUI01000002.1"/>
</dbReference>
<dbReference type="PIRSF" id="PIRSF002884">
    <property type="entry name" value="CheZ"/>
    <property type="match status" value="1"/>
</dbReference>
<comment type="subunit">
    <text evidence="10">Homodimer.</text>
</comment>
<sequence length="204" mass="22695">MHHQGISGASTDIYELISRIGNVTRMLRSSLRELGHDITIVELANSIPDARSRLQYVVDLTAQASGKTLNYIELTQPLQEQLSQQASQLLAQWQQHNDEAASIDETMALARATRDWLGSVPTCTEATKSYLREIMMAQDFPDTTARIILRMMALLENIEKEFLNVLLENVPREGRAAINKACADSATQPTGQEDIDELLNSLGL</sequence>
<dbReference type="EMBL" id="FMUI01000002">
    <property type="protein sequence ID" value="SCX40164.1"/>
    <property type="molecule type" value="Genomic_DNA"/>
</dbReference>
<dbReference type="GO" id="GO:0097588">
    <property type="term" value="P:archaeal or bacterial-type flagellum-dependent cell motility"/>
    <property type="evidence" value="ECO:0007669"/>
    <property type="project" value="UniProtKB-KW"/>
</dbReference>
<dbReference type="PANTHER" id="PTHR43693:SF1">
    <property type="entry name" value="PROTEIN PHOSPHATASE CHEZ"/>
    <property type="match status" value="1"/>
</dbReference>
<keyword evidence="8 10" id="KW-0904">Protein phosphatase</keyword>
<evidence type="ECO:0000256" key="2">
    <source>
        <dbReference type="ARBA" id="ARBA00005908"/>
    </source>
</evidence>
<evidence type="ECO:0000256" key="8">
    <source>
        <dbReference type="ARBA" id="ARBA00022912"/>
    </source>
</evidence>
<name>A0A1G4XGL1_9ENTR</name>
<dbReference type="InterPro" id="IPR050992">
    <property type="entry name" value="CheZ_family_phosphatases"/>
</dbReference>
<reference evidence="11 12" key="1">
    <citation type="submission" date="2016-10" db="EMBL/GenBank/DDBJ databases">
        <authorList>
            <person name="Varghese N."/>
            <person name="Submissions S."/>
        </authorList>
    </citation>
    <scope>NUCLEOTIDE SEQUENCE [LARGE SCALE GENOMIC DNA]</scope>
    <source>
        <strain evidence="11 12">CGMCC 1.12102</strain>
    </source>
</reference>
<comment type="subcellular location">
    <subcellularLocation>
        <location evidence="1 10">Cytoplasm</location>
    </subcellularLocation>
</comment>
<protein>
    <recommendedName>
        <fullName evidence="3 10">Protein phosphatase CheZ</fullName>
        <ecNumber evidence="10">3.1.3.-</ecNumber>
    </recommendedName>
    <alternativeName>
        <fullName evidence="9 10">Chemotaxis protein CheZ</fullName>
    </alternativeName>
</protein>
<evidence type="ECO:0000256" key="7">
    <source>
        <dbReference type="ARBA" id="ARBA00022801"/>
    </source>
</evidence>
<dbReference type="GO" id="GO:0009288">
    <property type="term" value="C:bacterial-type flagellum"/>
    <property type="evidence" value="ECO:0007669"/>
    <property type="project" value="InterPro"/>
</dbReference>
<evidence type="ECO:0000256" key="9">
    <source>
        <dbReference type="ARBA" id="ARBA00029599"/>
    </source>
</evidence>
<dbReference type="PANTHER" id="PTHR43693">
    <property type="entry name" value="PROTEIN PHOSPHATASE CHEZ"/>
    <property type="match status" value="1"/>
</dbReference>
<organism evidence="11 12">
    <name type="scientific">Kosakonia sacchari</name>
    <dbReference type="NCBI Taxonomy" id="1158459"/>
    <lineage>
        <taxon>Bacteria</taxon>
        <taxon>Pseudomonadati</taxon>
        <taxon>Pseudomonadota</taxon>
        <taxon>Gammaproteobacteria</taxon>
        <taxon>Enterobacterales</taxon>
        <taxon>Enterobacteriaceae</taxon>
        <taxon>Kosakonia</taxon>
    </lineage>
</organism>
<comment type="function">
    <text evidence="10">Plays an important role in bacterial chemotaxis signal transduction pathway by accelerating the dephosphorylation of phosphorylated CheY (CheY-P).</text>
</comment>
<keyword evidence="7 10" id="KW-0378">Hydrolase</keyword>
<keyword evidence="5 10" id="KW-0145">Chemotaxis</keyword>
<proteinExistence type="inferred from homology"/>
<accession>A0A1G4XGL1</accession>
<evidence type="ECO:0000313" key="12">
    <source>
        <dbReference type="Proteomes" id="UP000183569"/>
    </source>
</evidence>
<comment type="similarity">
    <text evidence="2 10">Belongs to the CheZ family.</text>
</comment>
<dbReference type="GeneID" id="23845982"/>